<accession>A0A7X6KZW9</accession>
<comment type="similarity">
    <text evidence="1">Belongs to the short-chain dehydrogenases/reductases (SDR) family.</text>
</comment>
<dbReference type="NCBIfam" id="NF005559">
    <property type="entry name" value="PRK07231.1"/>
    <property type="match status" value="1"/>
</dbReference>
<proteinExistence type="inferred from homology"/>
<dbReference type="InterPro" id="IPR036291">
    <property type="entry name" value="NAD(P)-bd_dom_sf"/>
</dbReference>
<protein>
    <submittedName>
        <fullName evidence="7">SDR family oxidoreductase</fullName>
    </submittedName>
</protein>
<dbReference type="RefSeq" id="WP_062972095.1">
    <property type="nucleotide sequence ID" value="NZ_JAAXOS010000001.1"/>
</dbReference>
<dbReference type="Proteomes" id="UP000540698">
    <property type="component" value="Unassembled WGS sequence"/>
</dbReference>
<gene>
    <name evidence="7" type="ORF">HGB38_02930</name>
</gene>
<keyword evidence="5" id="KW-0753">Steroid metabolism</keyword>
<evidence type="ECO:0000256" key="1">
    <source>
        <dbReference type="ARBA" id="ARBA00006484"/>
    </source>
</evidence>
<keyword evidence="2" id="KW-0560">Oxidoreductase</keyword>
<dbReference type="AlphaFoldDB" id="A0A7X6KZW9"/>
<dbReference type="PANTHER" id="PTHR43180">
    <property type="entry name" value="3-OXOACYL-(ACYL-CARRIER-PROTEIN) REDUCTASE (AFU_ORTHOLOGUE AFUA_6G11210)"/>
    <property type="match status" value="1"/>
</dbReference>
<dbReference type="FunFam" id="3.40.50.720:FF:000084">
    <property type="entry name" value="Short-chain dehydrogenase reductase"/>
    <property type="match status" value="1"/>
</dbReference>
<evidence type="ECO:0000256" key="2">
    <source>
        <dbReference type="ARBA" id="ARBA00023002"/>
    </source>
</evidence>
<evidence type="ECO:0000313" key="8">
    <source>
        <dbReference type="Proteomes" id="UP000540698"/>
    </source>
</evidence>
<evidence type="ECO:0000256" key="3">
    <source>
        <dbReference type="ARBA" id="ARBA00023027"/>
    </source>
</evidence>
<evidence type="ECO:0000256" key="5">
    <source>
        <dbReference type="ARBA" id="ARBA00023221"/>
    </source>
</evidence>
<comment type="caution">
    <text evidence="7">The sequence shown here is derived from an EMBL/GenBank/DDBJ whole genome shotgun (WGS) entry which is preliminary data.</text>
</comment>
<sequence length="279" mass="28561">MTDELAGKVAVVTGGASGIGSAIVARFVAEGARVVVADVDSERGAASVAGYGAAAIFEQIDVADPAQVERLVDRAVRTFGGLDVMCNNAGISGTMHRSLLHDDLADFHRVLGVNLLGVMAGTRFAARHMADNGGGSIVNVSSVGGIQAGGGVQSYRASKAAVVHFTKSAAIELARFGIRVNCIAPGNIPTSLLASSAATMSAEHGERFTKAMRESMAADRPLPREGTPEDVAEVAVYFGSDRSGYVTGTMLPVDGGTVAGKPLKPRKKPAEQSVAAGPR</sequence>
<dbReference type="GO" id="GO:0016491">
    <property type="term" value="F:oxidoreductase activity"/>
    <property type="evidence" value="ECO:0007669"/>
    <property type="project" value="UniProtKB-KW"/>
</dbReference>
<keyword evidence="8" id="KW-1185">Reference proteome</keyword>
<keyword evidence="4" id="KW-0443">Lipid metabolism</keyword>
<dbReference type="InterPro" id="IPR002347">
    <property type="entry name" value="SDR_fam"/>
</dbReference>
<dbReference type="SUPFAM" id="SSF51735">
    <property type="entry name" value="NAD(P)-binding Rossmann-fold domains"/>
    <property type="match status" value="1"/>
</dbReference>
<dbReference type="EMBL" id="JAAXOS010000001">
    <property type="protein sequence ID" value="NKY25190.1"/>
    <property type="molecule type" value="Genomic_DNA"/>
</dbReference>
<reference evidence="7 8" key="1">
    <citation type="submission" date="2020-04" db="EMBL/GenBank/DDBJ databases">
        <title>MicrobeNet Type strains.</title>
        <authorList>
            <person name="Nicholson A.C."/>
        </authorList>
    </citation>
    <scope>NUCLEOTIDE SEQUENCE [LARGE SCALE GENOMIC DNA]</scope>
    <source>
        <strain evidence="7 8">DSM 44956</strain>
    </source>
</reference>
<dbReference type="PRINTS" id="PR00080">
    <property type="entry name" value="SDRFAMILY"/>
</dbReference>
<evidence type="ECO:0000256" key="4">
    <source>
        <dbReference type="ARBA" id="ARBA00023098"/>
    </source>
</evidence>
<dbReference type="PANTHER" id="PTHR43180:SF28">
    <property type="entry name" value="NAD(P)-BINDING ROSSMANN-FOLD SUPERFAMILY PROTEIN"/>
    <property type="match status" value="1"/>
</dbReference>
<keyword evidence="3" id="KW-0520">NAD</keyword>
<evidence type="ECO:0000313" key="7">
    <source>
        <dbReference type="EMBL" id="NKY25190.1"/>
    </source>
</evidence>
<dbReference type="PRINTS" id="PR00081">
    <property type="entry name" value="GDHRDH"/>
</dbReference>
<feature type="region of interest" description="Disordered" evidence="6">
    <location>
        <begin position="255"/>
        <end position="279"/>
    </location>
</feature>
<name>A0A7X6KZW9_9NOCA</name>
<dbReference type="GO" id="GO:0008202">
    <property type="term" value="P:steroid metabolic process"/>
    <property type="evidence" value="ECO:0007669"/>
    <property type="project" value="UniProtKB-KW"/>
</dbReference>
<dbReference type="Pfam" id="PF13561">
    <property type="entry name" value="adh_short_C2"/>
    <property type="match status" value="1"/>
</dbReference>
<evidence type="ECO:0000256" key="6">
    <source>
        <dbReference type="SAM" id="MobiDB-lite"/>
    </source>
</evidence>
<dbReference type="Gene3D" id="3.40.50.720">
    <property type="entry name" value="NAD(P)-binding Rossmann-like Domain"/>
    <property type="match status" value="1"/>
</dbReference>
<organism evidence="7 8">
    <name type="scientific">Nocardia gamkensis</name>
    <dbReference type="NCBI Taxonomy" id="352869"/>
    <lineage>
        <taxon>Bacteria</taxon>
        <taxon>Bacillati</taxon>
        <taxon>Actinomycetota</taxon>
        <taxon>Actinomycetes</taxon>
        <taxon>Mycobacteriales</taxon>
        <taxon>Nocardiaceae</taxon>
        <taxon>Nocardia</taxon>
    </lineage>
</organism>